<evidence type="ECO:0000256" key="5">
    <source>
        <dbReference type="ARBA" id="ARBA00023136"/>
    </source>
</evidence>
<evidence type="ECO:0000256" key="2">
    <source>
        <dbReference type="ARBA" id="ARBA00022692"/>
    </source>
</evidence>
<evidence type="ECO:0000256" key="4">
    <source>
        <dbReference type="ARBA" id="ARBA00023040"/>
    </source>
</evidence>
<comment type="subcellular location">
    <subcellularLocation>
        <location evidence="1">Membrane</location>
        <topology evidence="1">Multi-pass membrane protein</topology>
    </subcellularLocation>
</comment>
<evidence type="ECO:0000256" key="8">
    <source>
        <dbReference type="ARBA" id="ARBA00023224"/>
    </source>
</evidence>
<feature type="transmembrane region" description="Helical" evidence="10">
    <location>
        <begin position="428"/>
        <end position="447"/>
    </location>
</feature>
<feature type="transmembrane region" description="Helical" evidence="10">
    <location>
        <begin position="468"/>
        <end position="489"/>
    </location>
</feature>
<sequence length="740" mass="81237">MRSISSLSSTIRAAAKAIFISLAVGRCLHVVPLVDAATGDHVTKSYTFAVVPKRTNSPYWQVVRTGCETRAKRLSKEMGANVTCLFTGPDEGGPQTQARQAAIVEDLIAGGEIDGLALAVVEAPSAETLIEKAVAKGIQVVTFDTDAVNSRRLAYIGTDNVAMGTELGRVLLQIKPGGGTYGLVGAGSPNIQERYQGVRDALANSAWMEVEDSPKNCEGNSTLAVQQMFELASAHADLGAIIPVGAWPMLDGAYWQDYVDENVDVLTVVGDSLQQQIDLMDMGYANALVGQLPFEMGKLAIDRLLQVRQSQENGEGLPFTDRIFPTNFLGVVNIPQDIPPMQINMNYIGGLVIFGYILCGILCLLSVGFAIFSFVNRSHPIIKKSQPKFLIMLCVGTLIAGLAIIPLSIDDEKYTQRGCDIACMASPWLIFIGFTTCYSALFSKIWRVNKIFHHPKRFQRLKVTEKDVLVPFAVLMTINVITLLCWTLLAPITYKRVASSGTDNWNRVYKSYYGTCSSSTDTRGGFLPYIIILVVVNCTAIIIANIQAYQARNIHTEFSESRYIAMATASMFQAFLIGIPVPALVRENPRAEFIILSIFIFVTCAAILLLTYLPKIGYMKEYNMQKKDHDAKRGAKKSDSEAGASVDDVGTESTTTTNEDLRYTILEVSEEFEQPSFKLRSCHSIRRSTAESWAANDRDPSIFLNESPNHTRSVRFEEECANNMEPAIHASTHASTKEGV</sequence>
<dbReference type="InterPro" id="IPR002455">
    <property type="entry name" value="GPCR3_GABA-B"/>
</dbReference>
<keyword evidence="6" id="KW-0675">Receptor</keyword>
<dbReference type="InterPro" id="IPR028082">
    <property type="entry name" value="Peripla_BP_I"/>
</dbReference>
<evidence type="ECO:0000256" key="3">
    <source>
        <dbReference type="ARBA" id="ARBA00022989"/>
    </source>
</evidence>
<evidence type="ECO:0000256" key="7">
    <source>
        <dbReference type="ARBA" id="ARBA00023180"/>
    </source>
</evidence>
<reference evidence="12" key="1">
    <citation type="submission" date="2021-01" db="EMBL/GenBank/DDBJ databases">
        <authorList>
            <person name="Corre E."/>
            <person name="Pelletier E."/>
            <person name="Niang G."/>
            <person name="Scheremetjew M."/>
            <person name="Finn R."/>
            <person name="Kale V."/>
            <person name="Holt S."/>
            <person name="Cochrane G."/>
            <person name="Meng A."/>
            <person name="Brown T."/>
            <person name="Cohen L."/>
        </authorList>
    </citation>
    <scope>NUCLEOTIDE SEQUENCE</scope>
    <source>
        <strain evidence="12">Isolate 1302-5</strain>
    </source>
</reference>
<protein>
    <recommendedName>
        <fullName evidence="11">G-protein coupled receptors family 3 profile domain-containing protein</fullName>
    </recommendedName>
</protein>
<feature type="domain" description="G-protein coupled receptors family 3 profile" evidence="11">
    <location>
        <begin position="422"/>
        <end position="616"/>
    </location>
</feature>
<feature type="transmembrane region" description="Helical" evidence="10">
    <location>
        <begin position="593"/>
        <end position="613"/>
    </location>
</feature>
<dbReference type="CDD" id="cd15047">
    <property type="entry name" value="7tmC_GABA-B-like"/>
    <property type="match status" value="1"/>
</dbReference>
<dbReference type="Pfam" id="PF13407">
    <property type="entry name" value="Peripla_BP_4"/>
    <property type="match status" value="1"/>
</dbReference>
<dbReference type="PRINTS" id="PR01176">
    <property type="entry name" value="GABABRECEPTR"/>
</dbReference>
<keyword evidence="3 10" id="KW-1133">Transmembrane helix</keyword>
<dbReference type="SUPFAM" id="SSF53822">
    <property type="entry name" value="Periplasmic binding protein-like I"/>
    <property type="match status" value="1"/>
</dbReference>
<dbReference type="AlphaFoldDB" id="A0A7S4N406"/>
<name>A0A7S4N406_9STRA</name>
<keyword evidence="8" id="KW-0807">Transducer</keyword>
<evidence type="ECO:0000256" key="9">
    <source>
        <dbReference type="SAM" id="MobiDB-lite"/>
    </source>
</evidence>
<gene>
    <name evidence="12" type="ORF">OAUR00152_LOCUS28083</name>
</gene>
<dbReference type="PANTHER" id="PTHR10519:SF20">
    <property type="entry name" value="G-PROTEIN COUPLED RECEPTOR 156-RELATED"/>
    <property type="match status" value="1"/>
</dbReference>
<dbReference type="GO" id="GO:0038039">
    <property type="term" value="C:G protein-coupled receptor heterodimeric complex"/>
    <property type="evidence" value="ECO:0007669"/>
    <property type="project" value="TreeGrafter"/>
</dbReference>
<feature type="region of interest" description="Disordered" evidence="9">
    <location>
        <begin position="629"/>
        <end position="655"/>
    </location>
</feature>
<feature type="compositionally biased region" description="Basic and acidic residues" evidence="9">
    <location>
        <begin position="629"/>
        <end position="640"/>
    </location>
</feature>
<evidence type="ECO:0000256" key="6">
    <source>
        <dbReference type="ARBA" id="ARBA00023170"/>
    </source>
</evidence>
<proteinExistence type="predicted"/>
<dbReference type="InterPro" id="IPR017978">
    <property type="entry name" value="GPCR_3_C"/>
</dbReference>
<dbReference type="EMBL" id="HBKQ01040751">
    <property type="protein sequence ID" value="CAE2263962.1"/>
    <property type="molecule type" value="Transcribed_RNA"/>
</dbReference>
<dbReference type="PROSITE" id="PS50259">
    <property type="entry name" value="G_PROTEIN_RECEP_F3_4"/>
    <property type="match status" value="1"/>
</dbReference>
<keyword evidence="4" id="KW-0297">G-protein coupled receptor</keyword>
<keyword evidence="5 10" id="KW-0472">Membrane</keyword>
<feature type="transmembrane region" description="Helical" evidence="10">
    <location>
        <begin position="526"/>
        <end position="551"/>
    </location>
</feature>
<dbReference type="PANTHER" id="PTHR10519">
    <property type="entry name" value="GABA-B RECEPTOR"/>
    <property type="match status" value="1"/>
</dbReference>
<evidence type="ECO:0000313" key="12">
    <source>
        <dbReference type="EMBL" id="CAE2263962.1"/>
    </source>
</evidence>
<feature type="transmembrane region" description="Helical" evidence="10">
    <location>
        <begin position="563"/>
        <end position="581"/>
    </location>
</feature>
<accession>A0A7S4N406</accession>
<dbReference type="Pfam" id="PF00003">
    <property type="entry name" value="7tm_3"/>
    <property type="match status" value="1"/>
</dbReference>
<organism evidence="12">
    <name type="scientific">Odontella aurita</name>
    <dbReference type="NCBI Taxonomy" id="265563"/>
    <lineage>
        <taxon>Eukaryota</taxon>
        <taxon>Sar</taxon>
        <taxon>Stramenopiles</taxon>
        <taxon>Ochrophyta</taxon>
        <taxon>Bacillariophyta</taxon>
        <taxon>Mediophyceae</taxon>
        <taxon>Biddulphiophycidae</taxon>
        <taxon>Eupodiscales</taxon>
        <taxon>Odontellaceae</taxon>
        <taxon>Odontella</taxon>
    </lineage>
</organism>
<evidence type="ECO:0000256" key="10">
    <source>
        <dbReference type="SAM" id="Phobius"/>
    </source>
</evidence>
<keyword evidence="2 10" id="KW-0812">Transmembrane</keyword>
<evidence type="ECO:0000256" key="1">
    <source>
        <dbReference type="ARBA" id="ARBA00004141"/>
    </source>
</evidence>
<dbReference type="GO" id="GO:0004965">
    <property type="term" value="F:G protein-coupled GABA receptor activity"/>
    <property type="evidence" value="ECO:0007669"/>
    <property type="project" value="InterPro"/>
</dbReference>
<keyword evidence="7" id="KW-0325">Glycoprotein</keyword>
<feature type="transmembrane region" description="Helical" evidence="10">
    <location>
        <begin position="387"/>
        <end position="408"/>
    </location>
</feature>
<dbReference type="InterPro" id="IPR025997">
    <property type="entry name" value="SBP_2_dom"/>
</dbReference>
<evidence type="ECO:0000259" key="11">
    <source>
        <dbReference type="PROSITE" id="PS50259"/>
    </source>
</evidence>
<feature type="transmembrane region" description="Helical" evidence="10">
    <location>
        <begin position="347"/>
        <end position="375"/>
    </location>
</feature>
<dbReference type="Gene3D" id="3.40.50.2300">
    <property type="match status" value="2"/>
</dbReference>